<dbReference type="InterPro" id="IPR036812">
    <property type="entry name" value="NAD(P)_OxRdtase_dom_sf"/>
</dbReference>
<organism evidence="4 5">
    <name type="scientific">Neonectria ditissima</name>
    <dbReference type="NCBI Taxonomy" id="78410"/>
    <lineage>
        <taxon>Eukaryota</taxon>
        <taxon>Fungi</taxon>
        <taxon>Dikarya</taxon>
        <taxon>Ascomycota</taxon>
        <taxon>Pezizomycotina</taxon>
        <taxon>Sordariomycetes</taxon>
        <taxon>Hypocreomycetidae</taxon>
        <taxon>Hypocreales</taxon>
        <taxon>Nectriaceae</taxon>
        <taxon>Neonectria</taxon>
    </lineage>
</organism>
<dbReference type="Proteomes" id="UP000050424">
    <property type="component" value="Unassembled WGS sequence"/>
</dbReference>
<dbReference type="GO" id="GO:0016491">
    <property type="term" value="F:oxidoreductase activity"/>
    <property type="evidence" value="ECO:0007669"/>
    <property type="project" value="UniProtKB-KW"/>
</dbReference>
<dbReference type="OrthoDB" id="48988at2759"/>
<dbReference type="SUPFAM" id="SSF51430">
    <property type="entry name" value="NAD(P)-linked oxidoreductase"/>
    <property type="match status" value="1"/>
</dbReference>
<gene>
    <name evidence="4" type="ORF">AK830_g8296</name>
</gene>
<accession>A0A0P7BBQ6</accession>
<dbReference type="InterPro" id="IPR050523">
    <property type="entry name" value="AKR_Detox_Biosynth"/>
</dbReference>
<evidence type="ECO:0000256" key="1">
    <source>
        <dbReference type="ARBA" id="ARBA00023002"/>
    </source>
</evidence>
<keyword evidence="5" id="KW-1185">Reference proteome</keyword>
<dbReference type="PANTHER" id="PTHR43364">
    <property type="entry name" value="NADH-SPECIFIC METHYLGLYOXAL REDUCTASE-RELATED"/>
    <property type="match status" value="1"/>
</dbReference>
<protein>
    <recommendedName>
        <fullName evidence="3">NADP-dependent oxidoreductase domain-containing protein</fullName>
    </recommendedName>
</protein>
<evidence type="ECO:0000313" key="4">
    <source>
        <dbReference type="EMBL" id="KPM38265.1"/>
    </source>
</evidence>
<dbReference type="InterPro" id="IPR023210">
    <property type="entry name" value="NADP_OxRdtase_dom"/>
</dbReference>
<dbReference type="STRING" id="78410.A0A0P7BBQ6"/>
<dbReference type="Gene3D" id="3.20.20.100">
    <property type="entry name" value="NADP-dependent oxidoreductase domain"/>
    <property type="match status" value="1"/>
</dbReference>
<feature type="compositionally biased region" description="Polar residues" evidence="2">
    <location>
        <begin position="1"/>
        <end position="29"/>
    </location>
</feature>
<feature type="region of interest" description="Disordered" evidence="2">
    <location>
        <begin position="1"/>
        <end position="30"/>
    </location>
</feature>
<sequence>MEGSLSASKSAMTNRNNISSSVGDTSIDSTARFDSPDEVKAFLETFAARGHDQVDTARMYSPLAPGTSEPRLGAVTIGDKFSVDTKVISREPGDHSKQNILRDINDSLEALKVKQINIEYLHVPDRATKFEEACEAMDQAHREGKIKHWGICSYTAEEVQRFVDICEERGFVKPSVYQGQYNLIVRGGEKELFPVLRKNGIAFYAFSPAGGGFFAGNHKNVQAGGRFDQSAGIMAATDKALEIASQHGIGGHAAALRWTAHHSLLKKEHEDAIIVGASSTEQLRANLEMIEQGPLPHDVVAVLEAVYEEIGIDDELPYHLVLSPTVGSCDALPVPSSKTSELLYVKMEFIPASHPARTTSTELKRQAHSHAARVAHARARRLRVANYMHEKGTAGETSSRKASGDQQHYHALVIQDKMKTSVPKVIPGAFEHEPMTSFKKSLTFQERFMLDHYIKVVMPYLNNYCPVLQHLGEWHKSMRNNWILHSSTDVDLLRGFLLGACRHLSMVNSEEKFAEIAVQYKLSYVKSLRETISTQSPSSKRIAVTKALVLAFDEIMVGDISMATNHVLGAIRIVETGGGPQAIGLSDFVLQFLCTLIYGKRLLDLDPKIYWSSMFMKPEWTQASAQQQI</sequence>
<name>A0A0P7BBQ6_9HYPO</name>
<reference evidence="4 5" key="1">
    <citation type="submission" date="2015-09" db="EMBL/GenBank/DDBJ databases">
        <title>Draft genome of a European isolate of the apple canker pathogen Neonectria ditissima.</title>
        <authorList>
            <person name="Gomez-Cortecero A."/>
            <person name="Harrison R.J."/>
            <person name="Armitage A.D."/>
        </authorList>
    </citation>
    <scope>NUCLEOTIDE SEQUENCE [LARGE SCALE GENOMIC DNA]</scope>
    <source>
        <strain evidence="4 5">R09/05</strain>
    </source>
</reference>
<comment type="caution">
    <text evidence="4">The sequence shown here is derived from an EMBL/GenBank/DDBJ whole genome shotgun (WGS) entry which is preliminary data.</text>
</comment>
<dbReference type="Pfam" id="PF00248">
    <property type="entry name" value="Aldo_ket_red"/>
    <property type="match status" value="1"/>
</dbReference>
<dbReference type="EMBL" id="LKCW01000139">
    <property type="protein sequence ID" value="KPM38265.1"/>
    <property type="molecule type" value="Genomic_DNA"/>
</dbReference>
<dbReference type="CDD" id="cd19075">
    <property type="entry name" value="AKR_AKR7A1-5"/>
    <property type="match status" value="1"/>
</dbReference>
<evidence type="ECO:0000256" key="2">
    <source>
        <dbReference type="SAM" id="MobiDB-lite"/>
    </source>
</evidence>
<dbReference type="AlphaFoldDB" id="A0A0P7BBQ6"/>
<evidence type="ECO:0000259" key="3">
    <source>
        <dbReference type="Pfam" id="PF00248"/>
    </source>
</evidence>
<feature type="domain" description="NADP-dependent oxidoreductase" evidence="3">
    <location>
        <begin position="30"/>
        <end position="307"/>
    </location>
</feature>
<proteinExistence type="predicted"/>
<dbReference type="PANTHER" id="PTHR43364:SF4">
    <property type="entry name" value="NAD(P)-LINKED OXIDOREDUCTASE SUPERFAMILY PROTEIN"/>
    <property type="match status" value="1"/>
</dbReference>
<evidence type="ECO:0000313" key="5">
    <source>
        <dbReference type="Proteomes" id="UP000050424"/>
    </source>
</evidence>
<keyword evidence="1" id="KW-0560">Oxidoreductase</keyword>